<dbReference type="SUPFAM" id="SSF103473">
    <property type="entry name" value="MFS general substrate transporter"/>
    <property type="match status" value="1"/>
</dbReference>
<keyword evidence="15" id="KW-1185">Reference proteome</keyword>
<evidence type="ECO:0000256" key="9">
    <source>
        <dbReference type="ARBA" id="ARBA00037295"/>
    </source>
</evidence>
<feature type="transmembrane region" description="Helical" evidence="11">
    <location>
        <begin position="242"/>
        <end position="265"/>
    </location>
</feature>
<name>A0A3A9YKJ4_9ACTN</name>
<feature type="transmembrane region" description="Helical" evidence="11">
    <location>
        <begin position="184"/>
        <end position="203"/>
    </location>
</feature>
<dbReference type="Gene3D" id="1.20.1250.20">
    <property type="entry name" value="MFS general substrate transporter like domains"/>
    <property type="match status" value="2"/>
</dbReference>
<evidence type="ECO:0000256" key="1">
    <source>
        <dbReference type="ARBA" id="ARBA00004651"/>
    </source>
</evidence>
<sequence length="451" mass="48268">MTVVRLGDLRRTVAATAVGNMIEWFDFGVYSFTAVTIGRVFFPEASQSAQLLSSFATFAAAFLVRPLGGLFFGPLSDRIGRKRVLVFTVITMSLGTFAVGLLPGFAQVGVWAPVLLLLARLIQGFSTGGEYGSAMTFITEHSPDRRRGFVASWLEFGTLTGFVLGASLVTLLTSVLSTADLDSWGWRIPFLVAGPLGLVGLYLRLRLTETPAFEHLETRAPKRSAGLRREAKELVRHQRRPLLVCLGLVLVLNVPSYMLTAYLPSYLSAQLGFSQNTSLIVVVVVLVILMVLLQFAGRLSDRVGRRPVMMTGCVLLVVLSVPAFLIIQQRTVVAVFFGTLLVGLMYLCFDSTEPGTLPTLFPTRVRAGALSITYNISTSLFGGTTPLVAAALVDGTHSLIAPAFLLVAAGLVGGIAVYFAPETARRPMPAAPPVVATEEEAAAIRGGAPAS</sequence>
<protein>
    <recommendedName>
        <fullName evidence="10">Putative proline/betaine transporter</fullName>
    </recommendedName>
</protein>
<evidence type="ECO:0000256" key="8">
    <source>
        <dbReference type="ARBA" id="ARBA00023136"/>
    </source>
</evidence>
<dbReference type="Proteomes" id="UP000275865">
    <property type="component" value="Unassembled WGS sequence"/>
</dbReference>
<dbReference type="EMBL" id="RAZS01000002">
    <property type="protein sequence ID" value="RKN22638.1"/>
    <property type="molecule type" value="Genomic_DNA"/>
</dbReference>
<keyword evidence="3" id="KW-0813">Transport</keyword>
<accession>A0A3A9YKJ4</accession>
<proteinExistence type="inferred from homology"/>
<dbReference type="OrthoDB" id="9066401at2"/>
<feature type="transmembrane region" description="Helical" evidence="11">
    <location>
        <begin position="277"/>
        <end position="296"/>
    </location>
</feature>
<keyword evidence="4" id="KW-1003">Cell membrane</keyword>
<evidence type="ECO:0000256" key="3">
    <source>
        <dbReference type="ARBA" id="ARBA00022448"/>
    </source>
</evidence>
<feature type="transmembrane region" description="Helical" evidence="11">
    <location>
        <begin position="84"/>
        <end position="102"/>
    </location>
</feature>
<dbReference type="PANTHER" id="PTHR43528">
    <property type="entry name" value="ALPHA-KETOGLUTARATE PERMEASE"/>
    <property type="match status" value="1"/>
</dbReference>
<dbReference type="AlphaFoldDB" id="A0A3A9YKJ4"/>
<evidence type="ECO:0000256" key="7">
    <source>
        <dbReference type="ARBA" id="ARBA00022989"/>
    </source>
</evidence>
<comment type="similarity">
    <text evidence="2">Belongs to the major facilitator superfamily. Metabolite:H+ Symporter (MHS) family (TC 2.A.1.6) family.</text>
</comment>
<dbReference type="EMBL" id="RAZT01000004">
    <property type="protein sequence ID" value="RKN34177.1"/>
    <property type="molecule type" value="Genomic_DNA"/>
</dbReference>
<evidence type="ECO:0000313" key="14">
    <source>
        <dbReference type="EMBL" id="RKN34177.1"/>
    </source>
</evidence>
<feature type="transmembrane region" description="Helical" evidence="11">
    <location>
        <begin position="108"/>
        <end position="128"/>
    </location>
</feature>
<reference evidence="15 16" key="1">
    <citation type="submission" date="2018-09" db="EMBL/GenBank/DDBJ databases">
        <title>Micromonospora sp. nov. MS1-9, isolated from a root of Musa sp.</title>
        <authorList>
            <person name="Kuncharoen N."/>
            <person name="Kudo T."/>
            <person name="Ohkuma M."/>
            <person name="Yuki M."/>
            <person name="Tanasupawat S."/>
        </authorList>
    </citation>
    <scope>NUCLEOTIDE SEQUENCE [LARGE SCALE GENOMIC DNA]</scope>
    <source>
        <strain evidence="14 16">MS1-9</strain>
        <strain evidence="13 15">NGC1-4</strain>
    </source>
</reference>
<dbReference type="GO" id="GO:0015293">
    <property type="term" value="F:symporter activity"/>
    <property type="evidence" value="ECO:0007669"/>
    <property type="project" value="UniProtKB-KW"/>
</dbReference>
<dbReference type="GO" id="GO:0005886">
    <property type="term" value="C:plasma membrane"/>
    <property type="evidence" value="ECO:0007669"/>
    <property type="project" value="UniProtKB-SubCell"/>
</dbReference>
<dbReference type="Pfam" id="PF00083">
    <property type="entry name" value="Sugar_tr"/>
    <property type="match status" value="1"/>
</dbReference>
<feature type="transmembrane region" description="Helical" evidence="11">
    <location>
        <begin position="333"/>
        <end position="349"/>
    </location>
</feature>
<dbReference type="PROSITE" id="PS00217">
    <property type="entry name" value="SUGAR_TRANSPORT_2"/>
    <property type="match status" value="1"/>
</dbReference>
<dbReference type="InterPro" id="IPR020846">
    <property type="entry name" value="MFS_dom"/>
</dbReference>
<feature type="transmembrane region" description="Helical" evidence="11">
    <location>
        <begin position="149"/>
        <end position="172"/>
    </location>
</feature>
<dbReference type="PANTHER" id="PTHR43528:SF1">
    <property type="entry name" value="ALPHA-KETOGLUTARATE PERMEASE"/>
    <property type="match status" value="1"/>
</dbReference>
<feature type="domain" description="Major facilitator superfamily (MFS) profile" evidence="12">
    <location>
        <begin position="12"/>
        <end position="425"/>
    </location>
</feature>
<gene>
    <name evidence="14" type="ORF">D7044_09655</name>
    <name evidence="13" type="ORF">D7147_05690</name>
</gene>
<dbReference type="FunFam" id="1.20.1250.20:FF:000001">
    <property type="entry name" value="Dicarboxylate MFS transporter"/>
    <property type="match status" value="1"/>
</dbReference>
<feature type="transmembrane region" description="Helical" evidence="11">
    <location>
        <begin position="51"/>
        <end position="72"/>
    </location>
</feature>
<evidence type="ECO:0000313" key="15">
    <source>
        <dbReference type="Proteomes" id="UP000271548"/>
    </source>
</evidence>
<dbReference type="InterPro" id="IPR036259">
    <property type="entry name" value="MFS_trans_sf"/>
</dbReference>
<evidence type="ECO:0000256" key="5">
    <source>
        <dbReference type="ARBA" id="ARBA00022692"/>
    </source>
</evidence>
<evidence type="ECO:0000256" key="2">
    <source>
        <dbReference type="ARBA" id="ARBA00008240"/>
    </source>
</evidence>
<keyword evidence="7 11" id="KW-1133">Transmembrane helix</keyword>
<comment type="caution">
    <text evidence="14">The sequence shown here is derived from an EMBL/GenBank/DDBJ whole genome shotgun (WGS) entry which is preliminary data.</text>
</comment>
<evidence type="ECO:0000259" key="12">
    <source>
        <dbReference type="PROSITE" id="PS50850"/>
    </source>
</evidence>
<evidence type="ECO:0000313" key="16">
    <source>
        <dbReference type="Proteomes" id="UP000275865"/>
    </source>
</evidence>
<comment type="subcellular location">
    <subcellularLocation>
        <location evidence="1">Cell membrane</location>
        <topology evidence="1">Multi-pass membrane protein</topology>
    </subcellularLocation>
</comment>
<keyword evidence="5 11" id="KW-0812">Transmembrane</keyword>
<feature type="transmembrane region" description="Helical" evidence="11">
    <location>
        <begin position="308"/>
        <end position="327"/>
    </location>
</feature>
<dbReference type="InterPro" id="IPR051084">
    <property type="entry name" value="H+-coupled_symporters"/>
</dbReference>
<evidence type="ECO:0000313" key="13">
    <source>
        <dbReference type="EMBL" id="RKN22638.1"/>
    </source>
</evidence>
<dbReference type="InterPro" id="IPR005828">
    <property type="entry name" value="MFS_sugar_transport-like"/>
</dbReference>
<evidence type="ECO:0000256" key="10">
    <source>
        <dbReference type="ARBA" id="ARBA00039918"/>
    </source>
</evidence>
<organism evidence="14 16">
    <name type="scientific">Micromonospora musae</name>
    <dbReference type="NCBI Taxonomy" id="1894970"/>
    <lineage>
        <taxon>Bacteria</taxon>
        <taxon>Bacillati</taxon>
        <taxon>Actinomycetota</taxon>
        <taxon>Actinomycetes</taxon>
        <taxon>Micromonosporales</taxon>
        <taxon>Micromonosporaceae</taxon>
        <taxon>Micromonospora</taxon>
    </lineage>
</organism>
<evidence type="ECO:0000256" key="4">
    <source>
        <dbReference type="ARBA" id="ARBA00022475"/>
    </source>
</evidence>
<evidence type="ECO:0000256" key="6">
    <source>
        <dbReference type="ARBA" id="ARBA00022847"/>
    </source>
</evidence>
<feature type="transmembrane region" description="Helical" evidence="11">
    <location>
        <begin position="370"/>
        <end position="393"/>
    </location>
</feature>
<evidence type="ECO:0000256" key="11">
    <source>
        <dbReference type="SAM" id="Phobius"/>
    </source>
</evidence>
<comment type="function">
    <text evidence="9">May be a proton symporter involved in the uptake of osmolytes such as proline and glycine betaine.</text>
</comment>
<dbReference type="PROSITE" id="PS00216">
    <property type="entry name" value="SUGAR_TRANSPORT_1"/>
    <property type="match status" value="1"/>
</dbReference>
<dbReference type="PROSITE" id="PS50850">
    <property type="entry name" value="MFS"/>
    <property type="match status" value="1"/>
</dbReference>
<dbReference type="InterPro" id="IPR005829">
    <property type="entry name" value="Sugar_transporter_CS"/>
</dbReference>
<keyword evidence="6" id="KW-0769">Symport</keyword>
<dbReference type="Proteomes" id="UP000271548">
    <property type="component" value="Unassembled WGS sequence"/>
</dbReference>
<keyword evidence="8 11" id="KW-0472">Membrane</keyword>
<feature type="transmembrane region" description="Helical" evidence="11">
    <location>
        <begin position="399"/>
        <end position="420"/>
    </location>
</feature>